<sequence length="60" mass="6810">MLLDSFEFPCPWCGELNQLPQDPDELGQQLVQDCSVCCAPILIDRPAWPDQPPIIRREGD</sequence>
<organism evidence="1 2">
    <name type="scientific">Wenzhouxiangella marina</name>
    <dbReference type="NCBI Taxonomy" id="1579979"/>
    <lineage>
        <taxon>Bacteria</taxon>
        <taxon>Pseudomonadati</taxon>
        <taxon>Pseudomonadota</taxon>
        <taxon>Gammaproteobacteria</taxon>
        <taxon>Chromatiales</taxon>
        <taxon>Wenzhouxiangellaceae</taxon>
        <taxon>Wenzhouxiangella</taxon>
    </lineage>
</organism>
<accession>A0A0K0XST6</accession>
<evidence type="ECO:0000313" key="2">
    <source>
        <dbReference type="Proteomes" id="UP000066624"/>
    </source>
</evidence>
<dbReference type="AlphaFoldDB" id="A0A0K0XST6"/>
<dbReference type="RefSeq" id="WP_049724457.1">
    <property type="nucleotide sequence ID" value="NZ_CP012154.1"/>
</dbReference>
<dbReference type="KEGG" id="wma:WM2015_391"/>
<proteinExistence type="predicted"/>
<keyword evidence="2" id="KW-1185">Reference proteome</keyword>
<gene>
    <name evidence="1" type="ORF">WM2015_391</name>
</gene>
<dbReference type="InterPro" id="IPR025990">
    <property type="entry name" value="zinc_ribbon_bacterial"/>
</dbReference>
<dbReference type="OrthoDB" id="9814566at2"/>
<dbReference type="Pfam" id="PF14255">
    <property type="entry name" value="Zn_ribbon_21"/>
    <property type="match status" value="1"/>
</dbReference>
<protein>
    <submittedName>
        <fullName evidence="1">Uncharacterized protein</fullName>
    </submittedName>
</protein>
<evidence type="ECO:0000313" key="1">
    <source>
        <dbReference type="EMBL" id="AKS40774.1"/>
    </source>
</evidence>
<dbReference type="STRING" id="1579979.WM2015_391"/>
<dbReference type="EMBL" id="CP012154">
    <property type="protein sequence ID" value="AKS40774.1"/>
    <property type="molecule type" value="Genomic_DNA"/>
</dbReference>
<dbReference type="Proteomes" id="UP000066624">
    <property type="component" value="Chromosome"/>
</dbReference>
<name>A0A0K0XST6_9GAMM</name>
<reference evidence="1 2" key="1">
    <citation type="submission" date="2015-07" db="EMBL/GenBank/DDBJ databases">
        <authorList>
            <person name="Noorani M."/>
        </authorList>
    </citation>
    <scope>NUCLEOTIDE SEQUENCE [LARGE SCALE GENOMIC DNA]</scope>
    <source>
        <strain evidence="1 2">KCTC 42284</strain>
    </source>
</reference>